<dbReference type="Proteomes" id="UP000298653">
    <property type="component" value="Chromosome"/>
</dbReference>
<evidence type="ECO:0000313" key="2">
    <source>
        <dbReference type="EMBL" id="QCP34324.1"/>
    </source>
</evidence>
<dbReference type="Pfam" id="PF13203">
    <property type="entry name" value="DUF2201_N"/>
    <property type="match status" value="1"/>
</dbReference>
<feature type="domain" description="Putative metallopeptidase" evidence="1">
    <location>
        <begin position="35"/>
        <end position="110"/>
    </location>
</feature>
<protein>
    <recommendedName>
        <fullName evidence="1">Putative metallopeptidase domain-containing protein</fullName>
    </recommendedName>
</protein>
<reference evidence="2 3" key="1">
    <citation type="submission" date="2019-05" db="EMBL/GenBank/DDBJ databases">
        <title>Complete genome sequencing of Anaerostipes rhamnosivorans.</title>
        <authorList>
            <person name="Bui T.P.N."/>
            <person name="de Vos W.M."/>
        </authorList>
    </citation>
    <scope>NUCLEOTIDE SEQUENCE [LARGE SCALE GENOMIC DNA]</scope>
    <source>
        <strain evidence="2 3">1y2</strain>
    </source>
</reference>
<dbReference type="EMBL" id="CP040058">
    <property type="protein sequence ID" value="QCP34324.1"/>
    <property type="molecule type" value="Genomic_DNA"/>
</dbReference>
<sequence length="141" mass="16488">MQEDLKKEEILIGAGKQILMASRDELYLHMRFMDLALSSFIYIANPEAERMATDGRAIYFQPGYLAKLFQKDRRLVNRMYLHLVLHCLFHHLTGQKNREKELWDICCDIAAESVIDRGRLELYLFMGLHSGRISIKGLEKN</sequence>
<evidence type="ECO:0000259" key="1">
    <source>
        <dbReference type="Pfam" id="PF13203"/>
    </source>
</evidence>
<gene>
    <name evidence="2" type="ORF">AR1Y2_0870</name>
</gene>
<proteinExistence type="predicted"/>
<evidence type="ECO:0000313" key="3">
    <source>
        <dbReference type="Proteomes" id="UP000298653"/>
    </source>
</evidence>
<organism evidence="2 3">
    <name type="scientific">Anaerostipes rhamnosivorans</name>
    <dbReference type="NCBI Taxonomy" id="1229621"/>
    <lineage>
        <taxon>Bacteria</taxon>
        <taxon>Bacillati</taxon>
        <taxon>Bacillota</taxon>
        <taxon>Clostridia</taxon>
        <taxon>Lachnospirales</taxon>
        <taxon>Lachnospiraceae</taxon>
        <taxon>Anaerostipes</taxon>
    </lineage>
</organism>
<accession>A0A4P8IF11</accession>
<dbReference type="InterPro" id="IPR025154">
    <property type="entry name" value="Put_metallopeptidase_dom"/>
</dbReference>
<name>A0A4P8IF11_9FIRM</name>
<keyword evidence="3" id="KW-1185">Reference proteome</keyword>
<dbReference type="KEGG" id="arf:AR1Y2_0870"/>
<dbReference type="AlphaFoldDB" id="A0A4P8IF11"/>